<dbReference type="PANTHER" id="PTHR48475:SF1">
    <property type="entry name" value="RNASE H TYPE-1 DOMAIN-CONTAINING PROTEIN"/>
    <property type="match status" value="1"/>
</dbReference>
<feature type="domain" description="Integrase catalytic" evidence="1">
    <location>
        <begin position="45"/>
        <end position="206"/>
    </location>
</feature>
<dbReference type="InterPro" id="IPR001584">
    <property type="entry name" value="Integrase_cat-core"/>
</dbReference>
<protein>
    <submittedName>
        <fullName evidence="2">Probable integrase-common tobacco-related</fullName>
    </submittedName>
</protein>
<dbReference type="Pfam" id="PF00665">
    <property type="entry name" value="rve"/>
    <property type="match status" value="1"/>
</dbReference>
<dbReference type="SUPFAM" id="SSF53098">
    <property type="entry name" value="Ribonuclease H-like"/>
    <property type="match status" value="1"/>
</dbReference>
<dbReference type="InterPro" id="IPR036397">
    <property type="entry name" value="RNaseH_sf"/>
</dbReference>
<sequence length="296" mass="34178">MSRKLLRAGYYWMAMEHDCYQYARKCHKCQIYADKIHVPPHALNVISSPWPFSMWGIDMIGRIEPKASNGHRFILVAIDYFTKWVEAASYTNVTKQVVAKFIKNNIICRYGVPSKIITDNGTNLNNNVVQALCEEFKIEHHNSSPYRPQMNGAVEAANKNIKRIVQKMVTTYKDWHEMLPYALHGYRTTVRSSTGATPFSLVYGMEAVLPLEVEIPSLRVIMEAKLSEAEWCQSRYDQLNLIEEKRMDAMARGQSYQARMKTAFDKKVHPREFKVGELVLKRRISQQPDPRGEVDA</sequence>
<dbReference type="PROSITE" id="PS50994">
    <property type="entry name" value="INTEGRASE"/>
    <property type="match status" value="1"/>
</dbReference>
<dbReference type="Gene3D" id="3.30.420.10">
    <property type="entry name" value="Ribonuclease H-like superfamily/Ribonuclease H"/>
    <property type="match status" value="1"/>
</dbReference>
<reference evidence="2" key="2">
    <citation type="submission" date="2006-04" db="EMBL/GenBank/DDBJ databases">
        <authorList>
            <consortium name="The International Medicago Genome Annotation Group"/>
        </authorList>
    </citation>
    <scope>NUCLEOTIDE SEQUENCE</scope>
</reference>
<reference evidence="2" key="1">
    <citation type="submission" date="2006-03" db="EMBL/GenBank/DDBJ databases">
        <authorList>
            <person name="Qin B."/>
            <person name="Lin S."/>
            <person name="Roe B.A."/>
        </authorList>
    </citation>
    <scope>NUCLEOTIDE SEQUENCE</scope>
</reference>
<dbReference type="FunFam" id="3.30.420.10:FF:000032">
    <property type="entry name" value="Retrovirus-related Pol polyprotein from transposon 297-like Protein"/>
    <property type="match status" value="1"/>
</dbReference>
<evidence type="ECO:0000313" key="2">
    <source>
        <dbReference type="EMBL" id="ABE88104.1"/>
    </source>
</evidence>
<proteinExistence type="predicted"/>
<dbReference type="GO" id="GO:0003676">
    <property type="term" value="F:nucleic acid binding"/>
    <property type="evidence" value="ECO:0007669"/>
    <property type="project" value="InterPro"/>
</dbReference>
<dbReference type="EMBL" id="AC147431">
    <property type="protein sequence ID" value="ABE88104.1"/>
    <property type="molecule type" value="Genomic_DNA"/>
</dbReference>
<dbReference type="GO" id="GO:0015074">
    <property type="term" value="P:DNA integration"/>
    <property type="evidence" value="ECO:0007669"/>
    <property type="project" value="InterPro"/>
</dbReference>
<accession>Q1S5K2</accession>
<dbReference type="PANTHER" id="PTHR48475">
    <property type="entry name" value="RIBONUCLEASE H"/>
    <property type="match status" value="1"/>
</dbReference>
<dbReference type="Gene3D" id="1.10.340.70">
    <property type="match status" value="1"/>
</dbReference>
<gene>
    <name evidence="2" type="ORF">MtrDRAFT_AC147431g18v2</name>
</gene>
<name>Q1S5K2_MEDTR</name>
<evidence type="ECO:0000259" key="1">
    <source>
        <dbReference type="PROSITE" id="PS50994"/>
    </source>
</evidence>
<dbReference type="AlphaFoldDB" id="Q1S5K2"/>
<dbReference type="InterPro" id="IPR012337">
    <property type="entry name" value="RNaseH-like_sf"/>
</dbReference>
<organism evidence="2">
    <name type="scientific">Medicago truncatula</name>
    <name type="common">Barrel medic</name>
    <name type="synonym">Medicago tribuloides</name>
    <dbReference type="NCBI Taxonomy" id="3880"/>
    <lineage>
        <taxon>Eukaryota</taxon>
        <taxon>Viridiplantae</taxon>
        <taxon>Streptophyta</taxon>
        <taxon>Embryophyta</taxon>
        <taxon>Tracheophyta</taxon>
        <taxon>Spermatophyta</taxon>
        <taxon>Magnoliopsida</taxon>
        <taxon>eudicotyledons</taxon>
        <taxon>Gunneridae</taxon>
        <taxon>Pentapetalae</taxon>
        <taxon>rosids</taxon>
        <taxon>fabids</taxon>
        <taxon>Fabales</taxon>
        <taxon>Fabaceae</taxon>
        <taxon>Papilionoideae</taxon>
        <taxon>50 kb inversion clade</taxon>
        <taxon>NPAAA clade</taxon>
        <taxon>Hologalegina</taxon>
        <taxon>IRL clade</taxon>
        <taxon>Trifolieae</taxon>
        <taxon>Medicago</taxon>
    </lineage>
</organism>